<dbReference type="GO" id="GO:0005794">
    <property type="term" value="C:Golgi apparatus"/>
    <property type="evidence" value="ECO:0007669"/>
    <property type="project" value="TreeGrafter"/>
</dbReference>
<dbReference type="AlphaFoldDB" id="A0A8J4QHZ7"/>
<keyword evidence="3" id="KW-0812">Transmembrane</keyword>
<name>A0A8J4QHZ7_9ROSI</name>
<dbReference type="EMBL" id="JRKL02009715">
    <property type="protein sequence ID" value="KAF3946216.1"/>
    <property type="molecule type" value="Genomic_DNA"/>
</dbReference>
<dbReference type="PANTHER" id="PTHR10926">
    <property type="entry name" value="CELL CYCLE CONTROL PROTEIN 50"/>
    <property type="match status" value="1"/>
</dbReference>
<protein>
    <submittedName>
        <fullName evidence="6">Uncharacterized protein</fullName>
    </submittedName>
</protein>
<organism evidence="6 7">
    <name type="scientific">Castanea mollissima</name>
    <name type="common">Chinese chestnut</name>
    <dbReference type="NCBI Taxonomy" id="60419"/>
    <lineage>
        <taxon>Eukaryota</taxon>
        <taxon>Viridiplantae</taxon>
        <taxon>Streptophyta</taxon>
        <taxon>Embryophyta</taxon>
        <taxon>Tracheophyta</taxon>
        <taxon>Spermatophyta</taxon>
        <taxon>Magnoliopsida</taxon>
        <taxon>eudicotyledons</taxon>
        <taxon>Gunneridae</taxon>
        <taxon>Pentapetalae</taxon>
        <taxon>rosids</taxon>
        <taxon>fabids</taxon>
        <taxon>Fagales</taxon>
        <taxon>Fagaceae</taxon>
        <taxon>Castanea</taxon>
    </lineage>
</organism>
<accession>A0A8J4QHZ7</accession>
<evidence type="ECO:0000313" key="6">
    <source>
        <dbReference type="EMBL" id="KAF3946216.1"/>
    </source>
</evidence>
<evidence type="ECO:0000256" key="3">
    <source>
        <dbReference type="ARBA" id="ARBA00022692"/>
    </source>
</evidence>
<gene>
    <name evidence="6" type="ORF">CMV_027492</name>
</gene>
<evidence type="ECO:0000313" key="7">
    <source>
        <dbReference type="Proteomes" id="UP000737018"/>
    </source>
</evidence>
<keyword evidence="5" id="KW-0472">Membrane</keyword>
<comment type="similarity">
    <text evidence="2">Belongs to the CDC50/LEM3 family.</text>
</comment>
<dbReference type="InterPro" id="IPR005045">
    <property type="entry name" value="CDC50/LEM3_fam"/>
</dbReference>
<dbReference type="GO" id="GO:0005783">
    <property type="term" value="C:endoplasmic reticulum"/>
    <property type="evidence" value="ECO:0007669"/>
    <property type="project" value="TreeGrafter"/>
</dbReference>
<dbReference type="OrthoDB" id="340608at2759"/>
<evidence type="ECO:0000256" key="4">
    <source>
        <dbReference type="ARBA" id="ARBA00022989"/>
    </source>
</evidence>
<dbReference type="PANTHER" id="PTHR10926:SF0">
    <property type="entry name" value="CDC50, ISOFORM A"/>
    <property type="match status" value="1"/>
</dbReference>
<dbReference type="Pfam" id="PF03381">
    <property type="entry name" value="CDC50"/>
    <property type="match status" value="1"/>
</dbReference>
<proteinExistence type="inferred from homology"/>
<comment type="caution">
    <text evidence="6">The sequence shown here is derived from an EMBL/GenBank/DDBJ whole genome shotgun (WGS) entry which is preliminary data.</text>
</comment>
<evidence type="ECO:0000256" key="1">
    <source>
        <dbReference type="ARBA" id="ARBA00004141"/>
    </source>
</evidence>
<evidence type="ECO:0000256" key="2">
    <source>
        <dbReference type="ARBA" id="ARBA00009457"/>
    </source>
</evidence>
<dbReference type="GO" id="GO:0005886">
    <property type="term" value="C:plasma membrane"/>
    <property type="evidence" value="ECO:0007669"/>
    <property type="project" value="TreeGrafter"/>
</dbReference>
<comment type="subcellular location">
    <subcellularLocation>
        <location evidence="1">Membrane</location>
        <topology evidence="1">Multi-pass membrane protein</topology>
    </subcellularLocation>
</comment>
<dbReference type="Proteomes" id="UP000737018">
    <property type="component" value="Unassembled WGS sequence"/>
</dbReference>
<evidence type="ECO:0000256" key="5">
    <source>
        <dbReference type="ARBA" id="ARBA00023136"/>
    </source>
</evidence>
<keyword evidence="4" id="KW-1133">Transmembrane helix</keyword>
<keyword evidence="7" id="KW-1185">Reference proteome</keyword>
<reference evidence="6" key="1">
    <citation type="submission" date="2020-03" db="EMBL/GenBank/DDBJ databases">
        <title>Castanea mollissima Vanexum genome sequencing.</title>
        <authorList>
            <person name="Staton M."/>
        </authorList>
    </citation>
    <scope>NUCLEOTIDE SEQUENCE</scope>
    <source>
        <tissue evidence="6">Leaf</tissue>
    </source>
</reference>
<sequence length="72" mass="8293">MEATVTSLAISFSDTYCVFMVPKRMKQPIYVYYQLDNFYQNHRSYGLNWSLSLSTSFMPNVPSLLLGINTPT</sequence>